<comment type="catalytic activity">
    <reaction evidence="5">
        <text>alpha-L-rhamnose = beta-L-rhamnose</text>
        <dbReference type="Rhea" id="RHEA:25584"/>
        <dbReference type="ChEBI" id="CHEBI:27586"/>
        <dbReference type="ChEBI" id="CHEBI:27907"/>
        <dbReference type="EC" id="5.1.3.32"/>
    </reaction>
</comment>
<reference evidence="7 8" key="1">
    <citation type="submission" date="2016-10" db="EMBL/GenBank/DDBJ databases">
        <authorList>
            <person name="Varghese N."/>
            <person name="Submissions S."/>
        </authorList>
    </citation>
    <scope>NUCLEOTIDE SEQUENCE [LARGE SCALE GENOMIC DNA]</scope>
    <source>
        <strain evidence="7 8">BS2771</strain>
    </source>
</reference>
<keyword evidence="3 5" id="KW-0119">Carbohydrate metabolism</keyword>
<dbReference type="NCBIfam" id="TIGR02625">
    <property type="entry name" value="YiiL_rotase"/>
    <property type="match status" value="1"/>
</dbReference>
<comment type="similarity">
    <text evidence="5">Belongs to the rhamnose mutarotase family.</text>
</comment>
<dbReference type="PANTHER" id="PTHR34389">
    <property type="entry name" value="L-RHAMNOSE MUTAROTASE"/>
    <property type="match status" value="1"/>
</dbReference>
<evidence type="ECO:0000256" key="6">
    <source>
        <dbReference type="NCBIfam" id="TIGR02625"/>
    </source>
</evidence>
<keyword evidence="2 5" id="KW-0413">Isomerase</keyword>
<dbReference type="Gene3D" id="3.30.70.100">
    <property type="match status" value="1"/>
</dbReference>
<comment type="subcellular location">
    <subcellularLocation>
        <location evidence="5">Cytoplasm</location>
    </subcellularLocation>
</comment>
<feature type="active site" description="Proton donor" evidence="5">
    <location>
        <position position="22"/>
    </location>
</feature>
<evidence type="ECO:0000256" key="3">
    <source>
        <dbReference type="ARBA" id="ARBA00023277"/>
    </source>
</evidence>
<dbReference type="InterPro" id="IPR011008">
    <property type="entry name" value="Dimeric_a/b-barrel"/>
</dbReference>
<evidence type="ECO:0000256" key="2">
    <source>
        <dbReference type="ARBA" id="ARBA00023235"/>
    </source>
</evidence>
<organism evidence="7 8">
    <name type="scientific">Pseudomonas brenneri</name>
    <dbReference type="NCBI Taxonomy" id="129817"/>
    <lineage>
        <taxon>Bacteria</taxon>
        <taxon>Pseudomonadati</taxon>
        <taxon>Pseudomonadota</taxon>
        <taxon>Gammaproteobacteria</taxon>
        <taxon>Pseudomonadales</taxon>
        <taxon>Pseudomonadaceae</taxon>
        <taxon>Pseudomonas</taxon>
    </lineage>
</organism>
<dbReference type="Pfam" id="PF05336">
    <property type="entry name" value="rhaM"/>
    <property type="match status" value="1"/>
</dbReference>
<dbReference type="SUPFAM" id="SSF54909">
    <property type="entry name" value="Dimeric alpha+beta barrel"/>
    <property type="match status" value="1"/>
</dbReference>
<keyword evidence="1 5" id="KW-0963">Cytoplasm</keyword>
<dbReference type="InterPro" id="IPR008000">
    <property type="entry name" value="Rham/fucose_mutarotase"/>
</dbReference>
<evidence type="ECO:0000313" key="7">
    <source>
        <dbReference type="EMBL" id="SDU94648.1"/>
    </source>
</evidence>
<protein>
    <recommendedName>
        <fullName evidence="5 6">L-rhamnose mutarotase</fullName>
        <ecNumber evidence="5 6">5.1.3.32</ecNumber>
    </recommendedName>
    <alternativeName>
        <fullName evidence="5">Rhamnose 1-epimerase</fullName>
    </alternativeName>
    <alternativeName>
        <fullName evidence="5">Type-3 mutarotase</fullName>
    </alternativeName>
</protein>
<proteinExistence type="inferred from homology"/>
<dbReference type="EMBL" id="LT629800">
    <property type="protein sequence ID" value="SDU94648.1"/>
    <property type="molecule type" value="Genomic_DNA"/>
</dbReference>
<gene>
    <name evidence="5" type="primary">rhaM</name>
    <name evidence="7" type="ORF">SAMN04490181_1969</name>
</gene>
<dbReference type="InterPro" id="IPR013448">
    <property type="entry name" value="L-rhamnose_mutarotase"/>
</dbReference>
<dbReference type="RefSeq" id="WP_174553283.1">
    <property type="nucleotide sequence ID" value="NZ_BMNU01000001.1"/>
</dbReference>
<feature type="binding site" evidence="5">
    <location>
        <position position="41"/>
    </location>
    <ligand>
        <name>substrate</name>
    </ligand>
</feature>
<accession>A0ABY0WBY3</accession>
<dbReference type="PANTHER" id="PTHR34389:SF2">
    <property type="entry name" value="L-RHAMNOSE MUTAROTASE"/>
    <property type="match status" value="1"/>
</dbReference>
<dbReference type="Proteomes" id="UP000199620">
    <property type="component" value="Chromosome I"/>
</dbReference>
<comment type="function">
    <text evidence="5">Involved in the anomeric conversion of L-rhamnose.</text>
</comment>
<feature type="binding site" evidence="5">
    <location>
        <begin position="76"/>
        <end position="77"/>
    </location>
    <ligand>
        <name>substrate</name>
    </ligand>
</feature>
<name>A0ABY0WBY3_9PSED</name>
<dbReference type="EC" id="5.1.3.32" evidence="5 6"/>
<feature type="binding site" evidence="5">
    <location>
        <position position="18"/>
    </location>
    <ligand>
        <name>substrate</name>
    </ligand>
</feature>
<comment type="pathway">
    <text evidence="5">Carbohydrate metabolism; L-rhamnose metabolism.</text>
</comment>
<evidence type="ECO:0000256" key="5">
    <source>
        <dbReference type="HAMAP-Rule" id="MF_01663"/>
    </source>
</evidence>
<evidence type="ECO:0000256" key="4">
    <source>
        <dbReference type="ARBA" id="ARBA00023308"/>
    </source>
</evidence>
<evidence type="ECO:0000256" key="1">
    <source>
        <dbReference type="ARBA" id="ARBA00022490"/>
    </source>
</evidence>
<comment type="subunit">
    <text evidence="5">Homodimer.</text>
</comment>
<keyword evidence="8" id="KW-1185">Reference proteome</keyword>
<dbReference type="HAMAP" id="MF_01663">
    <property type="entry name" value="L_rham_rotase"/>
    <property type="match status" value="1"/>
</dbReference>
<sequence length="106" mass="12192">MPTRAFRMNLNPGMAAEYRRRHAQIWPELAQALRDAGVLDYRIFLDESTHALFAVLTHTDKHGLDALPGTALMQRWWQYMQDIMPSHPDNSPVSVDLEPMFSLTPD</sequence>
<evidence type="ECO:0000313" key="8">
    <source>
        <dbReference type="Proteomes" id="UP000199620"/>
    </source>
</evidence>
<keyword evidence="4 5" id="KW-0684">Rhamnose metabolism</keyword>